<evidence type="ECO:0000313" key="2">
    <source>
        <dbReference type="EMBL" id="CAL1679606.1"/>
    </source>
</evidence>
<reference evidence="2" key="1">
    <citation type="submission" date="2024-04" db="EMBL/GenBank/DDBJ databases">
        <authorList>
            <consortium name="Molecular Ecology Group"/>
        </authorList>
    </citation>
    <scope>NUCLEOTIDE SEQUENCE</scope>
</reference>
<gene>
    <name evidence="2" type="ORF">LPLAT_LOCUS5760</name>
</gene>
<proteinExistence type="predicted"/>
<dbReference type="Proteomes" id="UP001497644">
    <property type="component" value="Chromosome 2"/>
</dbReference>
<sequence length="284" mass="32495">MQKEPKGTPKSGRIRRINDPNVSEIAGKTLFDVTLSNFPKNGTTSRNRTTMMPGDITQNPLKKKITVNSRQSIMPLHLSKNVDAECKEVEFGLLYDEYLQATLMDLIIKKKTEEKKHLMVTQLATIAQEIDQDTKRLMKLKIRECDIINLCLAQKEVDAQLAAVKECTKHETFKTAKDMLSKLQSLLQPMDILRCNGIILPKTRDEWERTREILTKCSNTLKSIIDLIGSKGETYCAVNDGLKNFVETYNEIENLQKKLEEMLCNLQVMILKNASFSLMHMENK</sequence>
<accession>A0AAV2NKI3</accession>
<name>A0AAV2NKI3_9HYME</name>
<protein>
    <submittedName>
        <fullName evidence="2">Uncharacterized protein</fullName>
    </submittedName>
</protein>
<keyword evidence="3" id="KW-1185">Reference proteome</keyword>
<dbReference type="EMBL" id="OZ034825">
    <property type="protein sequence ID" value="CAL1679606.1"/>
    <property type="molecule type" value="Genomic_DNA"/>
</dbReference>
<evidence type="ECO:0000313" key="3">
    <source>
        <dbReference type="Proteomes" id="UP001497644"/>
    </source>
</evidence>
<feature type="coiled-coil region" evidence="1">
    <location>
        <begin position="242"/>
        <end position="272"/>
    </location>
</feature>
<organism evidence="2 3">
    <name type="scientific">Lasius platythorax</name>
    <dbReference type="NCBI Taxonomy" id="488582"/>
    <lineage>
        <taxon>Eukaryota</taxon>
        <taxon>Metazoa</taxon>
        <taxon>Ecdysozoa</taxon>
        <taxon>Arthropoda</taxon>
        <taxon>Hexapoda</taxon>
        <taxon>Insecta</taxon>
        <taxon>Pterygota</taxon>
        <taxon>Neoptera</taxon>
        <taxon>Endopterygota</taxon>
        <taxon>Hymenoptera</taxon>
        <taxon>Apocrita</taxon>
        <taxon>Aculeata</taxon>
        <taxon>Formicoidea</taxon>
        <taxon>Formicidae</taxon>
        <taxon>Formicinae</taxon>
        <taxon>Lasius</taxon>
        <taxon>Lasius</taxon>
    </lineage>
</organism>
<keyword evidence="1" id="KW-0175">Coiled coil</keyword>
<dbReference type="AlphaFoldDB" id="A0AAV2NKI3"/>
<evidence type="ECO:0000256" key="1">
    <source>
        <dbReference type="SAM" id="Coils"/>
    </source>
</evidence>